<organism evidence="2">
    <name type="scientific">viral metagenome</name>
    <dbReference type="NCBI Taxonomy" id="1070528"/>
    <lineage>
        <taxon>unclassified sequences</taxon>
        <taxon>metagenomes</taxon>
        <taxon>organismal metagenomes</taxon>
    </lineage>
</organism>
<dbReference type="InterPro" id="IPR040609">
    <property type="entry name" value="Rnl2_C"/>
</dbReference>
<dbReference type="InterPro" id="IPR041948">
    <property type="entry name" value="Rnl1/2_C_sf"/>
</dbReference>
<feature type="domain" description="RNA ligase 2 C-terminal" evidence="1">
    <location>
        <begin position="2"/>
        <end position="42"/>
    </location>
</feature>
<reference evidence="2" key="1">
    <citation type="journal article" date="2020" name="Nature">
        <title>Giant virus diversity and host interactions through global metagenomics.</title>
        <authorList>
            <person name="Schulz F."/>
            <person name="Roux S."/>
            <person name="Paez-Espino D."/>
            <person name="Jungbluth S."/>
            <person name="Walsh D.A."/>
            <person name="Denef V.J."/>
            <person name="McMahon K.D."/>
            <person name="Konstantinidis K.T."/>
            <person name="Eloe-Fadrosh E.A."/>
            <person name="Kyrpides N.C."/>
            <person name="Woyke T."/>
        </authorList>
    </citation>
    <scope>NUCLEOTIDE SEQUENCE</scope>
    <source>
        <strain evidence="2">GVMAG-M-3300018080-19</strain>
    </source>
</reference>
<name>A0A6C0BR26_9ZZZZ</name>
<dbReference type="Gene3D" id="1.10.10.1810">
    <property type="entry name" value="RNA ligase"/>
    <property type="match status" value="1"/>
</dbReference>
<proteinExistence type="predicted"/>
<evidence type="ECO:0000313" key="2">
    <source>
        <dbReference type="EMBL" id="QHS93713.1"/>
    </source>
</evidence>
<dbReference type="Pfam" id="PF18043">
    <property type="entry name" value="T4_Rnl2_C"/>
    <property type="match status" value="1"/>
</dbReference>
<evidence type="ECO:0000259" key="1">
    <source>
        <dbReference type="Pfam" id="PF18043"/>
    </source>
</evidence>
<accession>A0A6C0BR26</accession>
<protein>
    <recommendedName>
        <fullName evidence="1">RNA ligase 2 C-terminal domain-containing protein</fullName>
    </recommendedName>
</protein>
<dbReference type="AlphaFoldDB" id="A0A6C0BR26"/>
<dbReference type="EMBL" id="MN739208">
    <property type="protein sequence ID" value="QHS93713.1"/>
    <property type="molecule type" value="Genomic_DNA"/>
</dbReference>
<sequence>MVTEQRLTNVISGLGTVTNKDIGRVLNLFKEDVITEYEGELSAAEIRALMPALRTLVLARLS</sequence>